<evidence type="ECO:0000256" key="5">
    <source>
        <dbReference type="ARBA" id="ARBA00022840"/>
    </source>
</evidence>
<keyword evidence="2" id="KW-0808">Transferase</keyword>
<dbReference type="GO" id="GO:0004478">
    <property type="term" value="F:methionine adenosyltransferase activity"/>
    <property type="evidence" value="ECO:0007669"/>
    <property type="project" value="InterPro"/>
</dbReference>
<dbReference type="GO" id="GO:0006556">
    <property type="term" value="P:S-adenosylmethionine biosynthetic process"/>
    <property type="evidence" value="ECO:0007669"/>
    <property type="project" value="InterPro"/>
</dbReference>
<gene>
    <name evidence="10" type="ORF">Vbra_8749</name>
</gene>
<dbReference type="GO" id="GO:0046872">
    <property type="term" value="F:metal ion binding"/>
    <property type="evidence" value="ECO:0007669"/>
    <property type="project" value="UniProtKB-KW"/>
</dbReference>
<dbReference type="InterPro" id="IPR022636">
    <property type="entry name" value="S-AdoMet_synthetase_sfam"/>
</dbReference>
<dbReference type="AlphaFoldDB" id="A0A0G4F405"/>
<dbReference type="InterPro" id="IPR022629">
    <property type="entry name" value="S-AdoMet_synt_central"/>
</dbReference>
<evidence type="ECO:0000256" key="7">
    <source>
        <dbReference type="ARBA" id="ARBA00022958"/>
    </source>
</evidence>
<keyword evidence="11" id="KW-1185">Reference proteome</keyword>
<keyword evidence="1" id="KW-0554">One-carbon metabolism</keyword>
<keyword evidence="5" id="KW-0067">ATP-binding</keyword>
<name>A0A0G4F405_VITBC</name>
<evidence type="ECO:0000256" key="6">
    <source>
        <dbReference type="ARBA" id="ARBA00022842"/>
    </source>
</evidence>
<dbReference type="InParanoid" id="A0A0G4F405"/>
<dbReference type="GO" id="GO:0005524">
    <property type="term" value="F:ATP binding"/>
    <property type="evidence" value="ECO:0007669"/>
    <property type="project" value="UniProtKB-KW"/>
</dbReference>
<evidence type="ECO:0000256" key="4">
    <source>
        <dbReference type="ARBA" id="ARBA00022741"/>
    </source>
</evidence>
<evidence type="ECO:0000259" key="8">
    <source>
        <dbReference type="Pfam" id="PF02772"/>
    </source>
</evidence>
<evidence type="ECO:0000256" key="3">
    <source>
        <dbReference type="ARBA" id="ARBA00022723"/>
    </source>
</evidence>
<evidence type="ECO:0000313" key="10">
    <source>
        <dbReference type="EMBL" id="CEM06745.1"/>
    </source>
</evidence>
<dbReference type="GO" id="GO:0006730">
    <property type="term" value="P:one-carbon metabolic process"/>
    <property type="evidence" value="ECO:0007669"/>
    <property type="project" value="UniProtKB-KW"/>
</dbReference>
<reference evidence="10 11" key="1">
    <citation type="submission" date="2014-11" db="EMBL/GenBank/DDBJ databases">
        <authorList>
            <person name="Zhu J."/>
            <person name="Qi W."/>
            <person name="Song R."/>
        </authorList>
    </citation>
    <scope>NUCLEOTIDE SEQUENCE [LARGE SCALE GENOMIC DNA]</scope>
</reference>
<sequence length="527" mass="58210">MDITSLIRSTGLPGLCVVERVIDECIKKDKDTKVLSVKVHQPGRSSNLVAFWEILTNSDVDVNAIAGLPPTLVKAADELVIVGFAGNDPPQHMPGTKDIVHTLRNVLEKVKTGQLPYLYPGVAKTFVAMEDDHGRHVHHILAVARRVIPDSLSETLYKDVEDFVIKPIINNRTCTSTTILCRGAQMLVAIAGRRITVELFGEWDAQYGRMHIHGGLHVARVAGLAARWVALSLVDSGLCRECLIKVTYPPLRPPYSDGGLWDVSVDTRGTAAKGINDEKLLKIVNAEFNFDIGGLNSTFKSGAAGDVVRWEVAKIIPRPQSTPFAWWLRFKSSTEALEHCLREQAIEKHQKELTKALETEPHIAADKEAALTAAIRAWREKERKLGPALYQIKGKEDEKGTVVKVRQPRPDIRQLSTGVTEGEGEVANNHDNNANNDDTSDMQHHRVAGGVNGVELQALGVIQEEDEQPTAEEQSQSQVVKALGWSPGRKLSVRVSKVSITYRWYPPVIFPPAVRTRGCRRIMKCCG</sequence>
<dbReference type="PhylomeDB" id="A0A0G4F405"/>
<keyword evidence="6" id="KW-0460">Magnesium</keyword>
<keyword evidence="4" id="KW-0547">Nucleotide-binding</keyword>
<proteinExistence type="predicted"/>
<dbReference type="EMBL" id="CDMY01000370">
    <property type="protein sequence ID" value="CEM06745.1"/>
    <property type="molecule type" value="Genomic_DNA"/>
</dbReference>
<dbReference type="Proteomes" id="UP000041254">
    <property type="component" value="Unassembled WGS sequence"/>
</dbReference>
<feature type="domain" description="S-adenosylmethionine synthetase central" evidence="8">
    <location>
        <begin position="74"/>
        <end position="175"/>
    </location>
</feature>
<dbReference type="SUPFAM" id="SSF55973">
    <property type="entry name" value="S-adenosylmethionine synthetase"/>
    <property type="match status" value="2"/>
</dbReference>
<organism evidence="10 11">
    <name type="scientific">Vitrella brassicaformis (strain CCMP3155)</name>
    <dbReference type="NCBI Taxonomy" id="1169540"/>
    <lineage>
        <taxon>Eukaryota</taxon>
        <taxon>Sar</taxon>
        <taxon>Alveolata</taxon>
        <taxon>Colpodellida</taxon>
        <taxon>Vitrellaceae</taxon>
        <taxon>Vitrella</taxon>
    </lineage>
</organism>
<evidence type="ECO:0000256" key="1">
    <source>
        <dbReference type="ARBA" id="ARBA00022563"/>
    </source>
</evidence>
<dbReference type="PANTHER" id="PTHR11964">
    <property type="entry name" value="S-ADENOSYLMETHIONINE SYNTHETASE"/>
    <property type="match status" value="1"/>
</dbReference>
<dbReference type="Pfam" id="PF02773">
    <property type="entry name" value="S-AdoMet_synt_C"/>
    <property type="match status" value="1"/>
</dbReference>
<evidence type="ECO:0000259" key="9">
    <source>
        <dbReference type="Pfam" id="PF02773"/>
    </source>
</evidence>
<protein>
    <submittedName>
        <fullName evidence="10">Uncharacterized protein</fullName>
    </submittedName>
</protein>
<accession>A0A0G4F405</accession>
<dbReference type="Pfam" id="PF02772">
    <property type="entry name" value="S-AdoMet_synt_M"/>
    <property type="match status" value="1"/>
</dbReference>
<evidence type="ECO:0000256" key="2">
    <source>
        <dbReference type="ARBA" id="ARBA00022679"/>
    </source>
</evidence>
<feature type="domain" description="S-adenosylmethionine synthetase C-terminal" evidence="9">
    <location>
        <begin position="189"/>
        <end position="299"/>
    </location>
</feature>
<dbReference type="VEuPathDB" id="CryptoDB:Vbra_8749"/>
<dbReference type="InterPro" id="IPR002133">
    <property type="entry name" value="S-AdoMet_synthetase"/>
</dbReference>
<evidence type="ECO:0000313" key="11">
    <source>
        <dbReference type="Proteomes" id="UP000041254"/>
    </source>
</evidence>
<dbReference type="InterPro" id="IPR022630">
    <property type="entry name" value="S-AdoMet_synt_C"/>
</dbReference>
<dbReference type="Gene3D" id="3.30.300.10">
    <property type="match status" value="2"/>
</dbReference>
<keyword evidence="3" id="KW-0479">Metal-binding</keyword>
<keyword evidence="7" id="KW-0630">Potassium</keyword>
<dbReference type="STRING" id="1169540.A0A0G4F405"/>